<accession>A0A645ILV7</accession>
<name>A0A645ILV7_9ZZZZ</name>
<gene>
    <name evidence="1" type="ORF">SDC9_199937</name>
</gene>
<reference evidence="1" key="1">
    <citation type="submission" date="2019-08" db="EMBL/GenBank/DDBJ databases">
        <authorList>
            <person name="Kucharzyk K."/>
            <person name="Murdoch R.W."/>
            <person name="Higgins S."/>
            <person name="Loffler F."/>
        </authorList>
    </citation>
    <scope>NUCLEOTIDE SEQUENCE</scope>
</reference>
<protein>
    <submittedName>
        <fullName evidence="1">Uncharacterized protein</fullName>
    </submittedName>
</protein>
<proteinExistence type="predicted"/>
<evidence type="ECO:0000313" key="1">
    <source>
        <dbReference type="EMBL" id="MPN52281.1"/>
    </source>
</evidence>
<organism evidence="1">
    <name type="scientific">bioreactor metagenome</name>
    <dbReference type="NCBI Taxonomy" id="1076179"/>
    <lineage>
        <taxon>unclassified sequences</taxon>
        <taxon>metagenomes</taxon>
        <taxon>ecological metagenomes</taxon>
    </lineage>
</organism>
<dbReference type="AlphaFoldDB" id="A0A645ILV7"/>
<sequence length="139" mass="14737">METFFFGAGNDKLQIRGDSTLYADSLDFGAGRDVLEVESGSQLNFYGSNINGLEKITGRGMIVVTDEALAEVLRQLTSTATIVCNPLLEPVDSLSASWHLDDAVFNLDAGIAPDALATATTSALFDDAQESCVLKAMIA</sequence>
<dbReference type="EMBL" id="VSSQ01118237">
    <property type="protein sequence ID" value="MPN52281.1"/>
    <property type="molecule type" value="Genomic_DNA"/>
</dbReference>
<comment type="caution">
    <text evidence="1">The sequence shown here is derived from an EMBL/GenBank/DDBJ whole genome shotgun (WGS) entry which is preliminary data.</text>
</comment>